<dbReference type="PANTHER" id="PTHR30032:SF4">
    <property type="entry name" value="AMIDASE ENHANCER"/>
    <property type="match status" value="1"/>
</dbReference>
<protein>
    <submittedName>
        <fullName evidence="2">SpoIID/LytB domain-containing protein</fullName>
    </submittedName>
</protein>
<evidence type="ECO:0000259" key="1">
    <source>
        <dbReference type="Pfam" id="PF08486"/>
    </source>
</evidence>
<organism evidence="2 3">
    <name type="scientific">Candidatus Blautia stercoripullorum</name>
    <dbReference type="NCBI Taxonomy" id="2838502"/>
    <lineage>
        <taxon>Bacteria</taxon>
        <taxon>Bacillati</taxon>
        <taxon>Bacillota</taxon>
        <taxon>Clostridia</taxon>
        <taxon>Lachnospirales</taxon>
        <taxon>Lachnospiraceae</taxon>
        <taxon>Blautia</taxon>
    </lineage>
</organism>
<dbReference type="InterPro" id="IPR013693">
    <property type="entry name" value="SpoIID/LytB_N"/>
</dbReference>
<name>A0A9D2U4S1_9FIRM</name>
<dbReference type="InterPro" id="IPR051922">
    <property type="entry name" value="Bact_Sporulation_Assoc"/>
</dbReference>
<accession>A0A9D2U4S1</accession>
<feature type="domain" description="Sporulation stage II protein D amidase enhancer LytB N-terminal" evidence="1">
    <location>
        <begin position="176"/>
        <end position="265"/>
    </location>
</feature>
<dbReference type="PANTHER" id="PTHR30032">
    <property type="entry name" value="N-ACETYLMURAMOYL-L-ALANINE AMIDASE-RELATED"/>
    <property type="match status" value="1"/>
</dbReference>
<reference evidence="2" key="1">
    <citation type="journal article" date="2021" name="PeerJ">
        <title>Extensive microbial diversity within the chicken gut microbiome revealed by metagenomics and culture.</title>
        <authorList>
            <person name="Gilroy R."/>
            <person name="Ravi A."/>
            <person name="Getino M."/>
            <person name="Pursley I."/>
            <person name="Horton D.L."/>
            <person name="Alikhan N.F."/>
            <person name="Baker D."/>
            <person name="Gharbi K."/>
            <person name="Hall N."/>
            <person name="Watson M."/>
            <person name="Adriaenssens E.M."/>
            <person name="Foster-Nyarko E."/>
            <person name="Jarju S."/>
            <person name="Secka A."/>
            <person name="Antonio M."/>
            <person name="Oren A."/>
            <person name="Chaudhuri R.R."/>
            <person name="La Ragione R."/>
            <person name="Hildebrand F."/>
            <person name="Pallen M.J."/>
        </authorList>
    </citation>
    <scope>NUCLEOTIDE SEQUENCE</scope>
    <source>
        <strain evidence="2">ChiW19-6364</strain>
    </source>
</reference>
<dbReference type="EMBL" id="DWUX01000199">
    <property type="protein sequence ID" value="HJD40620.1"/>
    <property type="molecule type" value="Genomic_DNA"/>
</dbReference>
<dbReference type="GO" id="GO:0030288">
    <property type="term" value="C:outer membrane-bounded periplasmic space"/>
    <property type="evidence" value="ECO:0007669"/>
    <property type="project" value="TreeGrafter"/>
</dbReference>
<gene>
    <name evidence="2" type="ORF">H9913_11395</name>
</gene>
<dbReference type="NCBIfam" id="TIGR02669">
    <property type="entry name" value="SpoIID_LytB"/>
    <property type="match status" value="1"/>
</dbReference>
<dbReference type="InterPro" id="IPR013486">
    <property type="entry name" value="SpoIID/LytB"/>
</dbReference>
<dbReference type="AlphaFoldDB" id="A0A9D2U4S1"/>
<proteinExistence type="predicted"/>
<evidence type="ECO:0000313" key="2">
    <source>
        <dbReference type="EMBL" id="HJD40620.1"/>
    </source>
</evidence>
<dbReference type="Pfam" id="PF08486">
    <property type="entry name" value="SpoIID"/>
    <property type="match status" value="1"/>
</dbReference>
<comment type="caution">
    <text evidence="2">The sequence shown here is derived from an EMBL/GenBank/DDBJ whole genome shotgun (WGS) entry which is preliminary data.</text>
</comment>
<sequence length="470" mass="51974">MDWKEKMKWKILIILAALAGILIVWCAGRAGEKNDTAESEILREYALKENEWASAQSLISSFQDSFMQAEEASETEQADEEAEQEKMIRVLIMDQGYKSYYHNHIRMEFQGSFEGSSGEMYETGDVLELTQDSGQLTGENFILSPTEENARIKVSSLSRGQGAPSYRGSLTVYKDEKGLRLINTLPLEEYLWAVVPSEMPSSYPEEALKAQAVCARTYACVQMINSSLEYLGAQVDDSVSYQVYQNSGEAEETIRAVEETSGEILLNHGSPINAYYFSTSHGKTSTDQVWAASVPSSYLRSVECTFDSGEPWYQWEVEISLAKILANFQGMFGGLSSVTGIETGEENAGEGVLKLIAHTDQGDKELHNEYDIRTALSPEGLTITRQDGSQVMGSSLLPSAYFTLEEKKDRQGNLTGYLIRGGGYGHGVGMSQNGAKGMAEAGKDYREILSYFYKDVEIGNIKDVVNIGDS</sequence>
<dbReference type="GO" id="GO:0030435">
    <property type="term" value="P:sporulation resulting in formation of a cellular spore"/>
    <property type="evidence" value="ECO:0007669"/>
    <property type="project" value="InterPro"/>
</dbReference>
<dbReference type="Proteomes" id="UP000823850">
    <property type="component" value="Unassembled WGS sequence"/>
</dbReference>
<evidence type="ECO:0000313" key="3">
    <source>
        <dbReference type="Proteomes" id="UP000823850"/>
    </source>
</evidence>
<reference evidence="2" key="2">
    <citation type="submission" date="2021-04" db="EMBL/GenBank/DDBJ databases">
        <authorList>
            <person name="Gilroy R."/>
        </authorList>
    </citation>
    <scope>NUCLEOTIDE SEQUENCE</scope>
    <source>
        <strain evidence="2">ChiW19-6364</strain>
    </source>
</reference>